<feature type="signal peptide" evidence="2">
    <location>
        <begin position="1"/>
        <end position="20"/>
    </location>
</feature>
<dbReference type="EMBL" id="SGXE01000001">
    <property type="protein sequence ID" value="RZS99543.1"/>
    <property type="molecule type" value="Genomic_DNA"/>
</dbReference>
<evidence type="ECO:0000313" key="5">
    <source>
        <dbReference type="Proteomes" id="UP000292262"/>
    </source>
</evidence>
<dbReference type="Proteomes" id="UP000292262">
    <property type="component" value="Unassembled WGS sequence"/>
</dbReference>
<gene>
    <name evidence="4" type="ORF">EV197_0765</name>
</gene>
<evidence type="ECO:0000256" key="1">
    <source>
        <dbReference type="ARBA" id="ARBA00022729"/>
    </source>
</evidence>
<dbReference type="InterPro" id="IPR013783">
    <property type="entry name" value="Ig-like_fold"/>
</dbReference>
<dbReference type="InterPro" id="IPR011050">
    <property type="entry name" value="Pectin_lyase_fold/virulence"/>
</dbReference>
<keyword evidence="5" id="KW-1185">Reference proteome</keyword>
<evidence type="ECO:0000313" key="4">
    <source>
        <dbReference type="EMBL" id="RZS99543.1"/>
    </source>
</evidence>
<organism evidence="4 5">
    <name type="scientific">Aquimarina brevivitae</name>
    <dbReference type="NCBI Taxonomy" id="323412"/>
    <lineage>
        <taxon>Bacteria</taxon>
        <taxon>Pseudomonadati</taxon>
        <taxon>Bacteroidota</taxon>
        <taxon>Flavobacteriia</taxon>
        <taxon>Flavobacteriales</taxon>
        <taxon>Flavobacteriaceae</taxon>
        <taxon>Aquimarina</taxon>
    </lineage>
</organism>
<accession>A0A4Q7PG98</accession>
<dbReference type="SUPFAM" id="SSF49299">
    <property type="entry name" value="PKD domain"/>
    <property type="match status" value="1"/>
</dbReference>
<feature type="domain" description="Secretion system C-terminal sorting" evidence="3">
    <location>
        <begin position="572"/>
        <end position="634"/>
    </location>
</feature>
<dbReference type="InterPro" id="IPR035986">
    <property type="entry name" value="PKD_dom_sf"/>
</dbReference>
<feature type="chain" id="PRO_5020900877" evidence="2">
    <location>
        <begin position="21"/>
        <end position="639"/>
    </location>
</feature>
<dbReference type="SUPFAM" id="SSF51126">
    <property type="entry name" value="Pectin lyase-like"/>
    <property type="match status" value="1"/>
</dbReference>
<evidence type="ECO:0000256" key="2">
    <source>
        <dbReference type="SAM" id="SignalP"/>
    </source>
</evidence>
<evidence type="ECO:0000259" key="3">
    <source>
        <dbReference type="Pfam" id="PF18962"/>
    </source>
</evidence>
<dbReference type="AlphaFoldDB" id="A0A4Q7PG98"/>
<name>A0A4Q7PG98_9FLAO</name>
<sequence>MKNFRNIILICFLLPATSIAQYDLIVEVSESTGTAPFYVFFDATTSLGLDNDNDLVNTDFTWYFEFDDTLPIEEQPFTKGMVAGYVFENPGTYNVLCRATFPDASTEEEIISVTVSPFIGTTYYVANNGDNANDGLSVDSAWLTADFALQQLTDNTRLLFHRGDTFDTQGQDILNLQGDAKILGSYGSGALPILISDGQEVLRIRNSSDIKLMDLHLIPYGTGPFGAGGLSVVNNSSHILALRIEIEQTTGRAIFQDESDVFGVFNSSIHDFGVIGVYSGRSNRFSFVSNSVNNLIGAPQPEHGVRVQGGEKQFIAQNNFTNLADTKTALTIRGDGQRHVMIYQNIMDRLLGINPQNAQTIAAIRDVVIEANYIGQNPDYVGQSFEPSNNGINIEATHIGIRNNVIDGYRNAIFVGNDGNGVLSGLVDIHHNTVNWRPVSPQSGTSGRAVRVRDAFDVSISNNIISAPNENEGEILSQDDMSTNIIVLNNLITDSPHYIAETLPGSAADENTYLNYQTTQNSPMIDQGGTATPVFYDIFNTSRPVGTSKDLGAFEYNPTLAVEDQNNSSIVIFPIPSKDYLYCSDKNWYDQITIYNGVGKKVIEKSKAKFPVYIKDLKKGIYFIIVQRGILKRTLKFIK</sequence>
<dbReference type="InterPro" id="IPR026444">
    <property type="entry name" value="Secre_tail"/>
</dbReference>
<protein>
    <submittedName>
        <fullName evidence="4">Putative secreted protein (Por secretion system target)</fullName>
    </submittedName>
</protein>
<comment type="caution">
    <text evidence="4">The sequence shown here is derived from an EMBL/GenBank/DDBJ whole genome shotgun (WGS) entry which is preliminary data.</text>
</comment>
<reference evidence="4 5" key="1">
    <citation type="submission" date="2019-02" db="EMBL/GenBank/DDBJ databases">
        <title>Genomic Encyclopedia of Type Strains, Phase IV (KMG-IV): sequencing the most valuable type-strain genomes for metagenomic binning, comparative biology and taxonomic classification.</title>
        <authorList>
            <person name="Goeker M."/>
        </authorList>
    </citation>
    <scope>NUCLEOTIDE SEQUENCE [LARGE SCALE GENOMIC DNA]</scope>
    <source>
        <strain evidence="4 5">DSM 17196</strain>
    </source>
</reference>
<dbReference type="InterPro" id="IPR059226">
    <property type="entry name" value="Choice_anch_Q_dom"/>
</dbReference>
<dbReference type="NCBIfam" id="NF041518">
    <property type="entry name" value="choice_anch_Q"/>
    <property type="match status" value="1"/>
</dbReference>
<keyword evidence="1 2" id="KW-0732">Signal</keyword>
<dbReference type="RefSeq" id="WP_130285369.1">
    <property type="nucleotide sequence ID" value="NZ_SGXE01000001.1"/>
</dbReference>
<dbReference type="Pfam" id="PF18962">
    <property type="entry name" value="Por_Secre_tail"/>
    <property type="match status" value="1"/>
</dbReference>
<proteinExistence type="predicted"/>
<dbReference type="Gene3D" id="2.60.40.10">
    <property type="entry name" value="Immunoglobulins"/>
    <property type="match status" value="1"/>
</dbReference>
<dbReference type="OrthoDB" id="1154670at2"/>